<dbReference type="Pfam" id="PF06908">
    <property type="entry name" value="YpsA"/>
    <property type="match status" value="1"/>
</dbReference>
<accession>A0ABV4XJR4</accession>
<proteinExistence type="predicted"/>
<evidence type="ECO:0000313" key="2">
    <source>
        <dbReference type="Proteomes" id="UP001576784"/>
    </source>
</evidence>
<dbReference type="PANTHER" id="PTHR38440:SF1">
    <property type="entry name" value="UPF0398 PROTEIN SPR0331"/>
    <property type="match status" value="1"/>
</dbReference>
<dbReference type="Proteomes" id="UP001576784">
    <property type="component" value="Unassembled WGS sequence"/>
</dbReference>
<evidence type="ECO:0000313" key="1">
    <source>
        <dbReference type="EMBL" id="MFB2891954.1"/>
    </source>
</evidence>
<name>A0ABV4XJR4_9CYAN</name>
<dbReference type="EMBL" id="JBHFNR010000019">
    <property type="protein sequence ID" value="MFB2891954.1"/>
    <property type="molecule type" value="Genomic_DNA"/>
</dbReference>
<reference evidence="1 2" key="1">
    <citation type="submission" date="2024-09" db="EMBL/GenBank/DDBJ databases">
        <title>Floridaenema gen nov. (Aerosakkonemataceae, Aerosakkonematales ord. nov., Cyanobacteria) from benthic tropical and subtropical fresh waters, with the description of four new species.</title>
        <authorList>
            <person name="Moretto J.A."/>
            <person name="Berthold D.E."/>
            <person name="Lefler F.W."/>
            <person name="Huang I.-S."/>
            <person name="Laughinghouse H. IV."/>
        </authorList>
    </citation>
    <scope>NUCLEOTIDE SEQUENCE [LARGE SCALE GENOMIC DNA]</scope>
    <source>
        <strain evidence="1 2">BLCC-F50</strain>
    </source>
</reference>
<protein>
    <submittedName>
        <fullName evidence="1">SLOG family protein</fullName>
    </submittedName>
</protein>
<organism evidence="1 2">
    <name type="scientific">Floridaenema flaviceps BLCC-F50</name>
    <dbReference type="NCBI Taxonomy" id="3153642"/>
    <lineage>
        <taxon>Bacteria</taxon>
        <taxon>Bacillati</taxon>
        <taxon>Cyanobacteriota</taxon>
        <taxon>Cyanophyceae</taxon>
        <taxon>Oscillatoriophycideae</taxon>
        <taxon>Aerosakkonematales</taxon>
        <taxon>Aerosakkonemataceae</taxon>
        <taxon>Floridanema</taxon>
        <taxon>Floridanema flaviceps</taxon>
    </lineage>
</organism>
<dbReference type="PANTHER" id="PTHR38440">
    <property type="entry name" value="UPF0398 PROTEIN YPSA"/>
    <property type="match status" value="1"/>
</dbReference>
<dbReference type="InterPro" id="IPR010697">
    <property type="entry name" value="YspA"/>
</dbReference>
<sequence length="165" mass="19110">MLTAFTGHRYIENFTTQWYKGMNNLIDLALEQKTTEFLVGMALGADQLFAKLLINRKLKWTAVIPCADQTELWKRSQQRQYHQLLSFATKKIVLYPKYSKGVMQARNLYMIKRSSLCLAVYDGRNDGGTKLTVDMAIAHYRPVVIYNPQSHKFKLIEPAEQLSLF</sequence>
<keyword evidence="2" id="KW-1185">Reference proteome</keyword>
<dbReference type="RefSeq" id="WP_413261631.1">
    <property type="nucleotide sequence ID" value="NZ_JBHFNR010000019.1"/>
</dbReference>
<dbReference type="SUPFAM" id="SSF102405">
    <property type="entry name" value="MCP/YpsA-like"/>
    <property type="match status" value="1"/>
</dbReference>
<gene>
    <name evidence="1" type="ORF">ACE1CI_03305</name>
</gene>
<dbReference type="Gene3D" id="3.40.50.450">
    <property type="match status" value="1"/>
</dbReference>
<comment type="caution">
    <text evidence="1">The sequence shown here is derived from an EMBL/GenBank/DDBJ whole genome shotgun (WGS) entry which is preliminary data.</text>
</comment>